<dbReference type="Pfam" id="PF19920">
    <property type="entry name" value="bpX4"/>
    <property type="match status" value="1"/>
</dbReference>
<accession>A0A225E8D2</accession>
<evidence type="ECO:0000313" key="2">
    <source>
        <dbReference type="EMBL" id="OWK46346.1"/>
    </source>
</evidence>
<dbReference type="InterPro" id="IPR045549">
    <property type="entry name" value="bpX4"/>
</dbReference>
<reference evidence="3" key="1">
    <citation type="submission" date="2017-06" db="EMBL/GenBank/DDBJ databases">
        <title>Genome analysis of Fimbriiglobus ruber SP5, the first member of the order Planctomycetales with confirmed chitinolytic capability.</title>
        <authorList>
            <person name="Ravin N.V."/>
            <person name="Rakitin A.L."/>
            <person name="Ivanova A.A."/>
            <person name="Beletsky A.V."/>
            <person name="Kulichevskaya I.S."/>
            <person name="Mardanov A.V."/>
            <person name="Dedysh S.N."/>
        </authorList>
    </citation>
    <scope>NUCLEOTIDE SEQUENCE [LARGE SCALE GENOMIC DNA]</scope>
    <source>
        <strain evidence="3">SP5</strain>
    </source>
</reference>
<comment type="caution">
    <text evidence="2">The sequence shown here is derived from an EMBL/GenBank/DDBJ whole genome shotgun (WGS) entry which is preliminary data.</text>
</comment>
<sequence length="172" mass="18921">MLRAAFEQQALDVAGPVIAFDPESALEAAVKLARACWWMVTFEDKTGVPLASGSEPQSPADHLSADVCFRFLPAVYRRARSRDPGHPLTLELTSLLRRWPLSDVLADLDDGPTTPLEFGGHPGLQQLYAERLARTGRPTWVPATGPAREWVDRVFHELGKPVPVSLKENSVV</sequence>
<protein>
    <recommendedName>
        <fullName evidence="1">MoxR-vWA-beta-propeller ternary system domain-containing protein</fullName>
    </recommendedName>
</protein>
<name>A0A225E8D2_9BACT</name>
<keyword evidence="3" id="KW-1185">Reference proteome</keyword>
<evidence type="ECO:0000259" key="1">
    <source>
        <dbReference type="Pfam" id="PF19920"/>
    </source>
</evidence>
<dbReference type="Proteomes" id="UP000214646">
    <property type="component" value="Unassembled WGS sequence"/>
</dbReference>
<gene>
    <name evidence="2" type="ORF">FRUB_00045</name>
</gene>
<proteinExistence type="predicted"/>
<feature type="domain" description="MoxR-vWA-beta-propeller ternary system" evidence="1">
    <location>
        <begin position="1"/>
        <end position="162"/>
    </location>
</feature>
<dbReference type="AlphaFoldDB" id="A0A225E8D2"/>
<dbReference type="EMBL" id="NIDE01000001">
    <property type="protein sequence ID" value="OWK46346.1"/>
    <property type="molecule type" value="Genomic_DNA"/>
</dbReference>
<evidence type="ECO:0000313" key="3">
    <source>
        <dbReference type="Proteomes" id="UP000214646"/>
    </source>
</evidence>
<organism evidence="2 3">
    <name type="scientific">Fimbriiglobus ruber</name>
    <dbReference type="NCBI Taxonomy" id="1908690"/>
    <lineage>
        <taxon>Bacteria</taxon>
        <taxon>Pseudomonadati</taxon>
        <taxon>Planctomycetota</taxon>
        <taxon>Planctomycetia</taxon>
        <taxon>Gemmatales</taxon>
        <taxon>Gemmataceae</taxon>
        <taxon>Fimbriiglobus</taxon>
    </lineage>
</organism>